<gene>
    <name evidence="2" type="ORF">BOLC5T32388H</name>
</gene>
<feature type="region of interest" description="Disordered" evidence="1">
    <location>
        <begin position="1"/>
        <end position="52"/>
    </location>
</feature>
<name>A0A3P6FBX2_BRAOL</name>
<protein>
    <submittedName>
        <fullName evidence="2">Uncharacterized protein</fullName>
    </submittedName>
</protein>
<organism evidence="2">
    <name type="scientific">Brassica oleracea</name>
    <name type="common">Wild cabbage</name>
    <dbReference type="NCBI Taxonomy" id="3712"/>
    <lineage>
        <taxon>Eukaryota</taxon>
        <taxon>Viridiplantae</taxon>
        <taxon>Streptophyta</taxon>
        <taxon>Embryophyta</taxon>
        <taxon>Tracheophyta</taxon>
        <taxon>Spermatophyta</taxon>
        <taxon>Magnoliopsida</taxon>
        <taxon>eudicotyledons</taxon>
        <taxon>Gunneridae</taxon>
        <taxon>Pentapetalae</taxon>
        <taxon>rosids</taxon>
        <taxon>malvids</taxon>
        <taxon>Brassicales</taxon>
        <taxon>Brassicaceae</taxon>
        <taxon>Brassiceae</taxon>
        <taxon>Brassica</taxon>
    </lineage>
</organism>
<proteinExistence type="predicted"/>
<evidence type="ECO:0000313" key="2">
    <source>
        <dbReference type="EMBL" id="VDD44841.1"/>
    </source>
</evidence>
<accession>A0A3P6FBX2</accession>
<dbReference type="AlphaFoldDB" id="A0A3P6FBX2"/>
<reference evidence="2" key="1">
    <citation type="submission" date="2018-11" db="EMBL/GenBank/DDBJ databases">
        <authorList>
            <consortium name="Genoscope - CEA"/>
            <person name="William W."/>
        </authorList>
    </citation>
    <scope>NUCLEOTIDE SEQUENCE</scope>
</reference>
<feature type="compositionally biased region" description="Basic and acidic residues" evidence="1">
    <location>
        <begin position="40"/>
        <end position="52"/>
    </location>
</feature>
<dbReference type="EMBL" id="LR031877">
    <property type="protein sequence ID" value="VDD44841.1"/>
    <property type="molecule type" value="Genomic_DNA"/>
</dbReference>
<evidence type="ECO:0000256" key="1">
    <source>
        <dbReference type="SAM" id="MobiDB-lite"/>
    </source>
</evidence>
<sequence length="52" mass="5431">MTVLSSGNILPGSSISPAGSSSTFVNSRDGGLVGPRQHSMRGDHHRLHDGIF</sequence>
<feature type="compositionally biased region" description="Low complexity" evidence="1">
    <location>
        <begin position="11"/>
        <end position="22"/>
    </location>
</feature>